<evidence type="ECO:0000313" key="2">
    <source>
        <dbReference type="Proteomes" id="UP000014227"/>
    </source>
</evidence>
<dbReference type="CDD" id="cd14820">
    <property type="entry name" value="TRAX"/>
    <property type="match status" value="1"/>
</dbReference>
<dbReference type="InParanoid" id="S0EXX2"/>
<dbReference type="Proteomes" id="UP000014227">
    <property type="component" value="Chromosome I"/>
</dbReference>
<dbReference type="eggNOG" id="COG2178">
    <property type="taxonomic scope" value="Bacteria"/>
</dbReference>
<organism evidence="1 2">
    <name type="scientific">Chthonomonas calidirosea (strain DSM 23976 / ICMP 18418 / T49)</name>
    <dbReference type="NCBI Taxonomy" id="1303518"/>
    <lineage>
        <taxon>Bacteria</taxon>
        <taxon>Bacillati</taxon>
        <taxon>Armatimonadota</taxon>
        <taxon>Chthonomonadia</taxon>
        <taxon>Chthonomonadales</taxon>
        <taxon>Chthonomonadaceae</taxon>
        <taxon>Chthonomonas</taxon>
    </lineage>
</organism>
<dbReference type="InterPro" id="IPR036081">
    <property type="entry name" value="Translin_sf"/>
</dbReference>
<gene>
    <name evidence="1" type="ORF">CCALI_02570</name>
</gene>
<name>S0EXX2_CHTCT</name>
<evidence type="ECO:0000313" key="1">
    <source>
        <dbReference type="EMBL" id="CCW36364.1"/>
    </source>
</evidence>
<dbReference type="SUPFAM" id="SSF74784">
    <property type="entry name" value="Translin"/>
    <property type="match status" value="1"/>
</dbReference>
<dbReference type="STRING" id="454171.CP488_01521"/>
<dbReference type="EMBL" id="HF951689">
    <property type="protein sequence ID" value="CCW36364.1"/>
    <property type="molecule type" value="Genomic_DNA"/>
</dbReference>
<protein>
    <submittedName>
        <fullName evidence="1">Predicted RNA-binding protein of the translin family</fullName>
    </submittedName>
</protein>
<accession>S0EXX2</accession>
<dbReference type="Gene3D" id="1.20.58.2140">
    <property type="match status" value="1"/>
</dbReference>
<proteinExistence type="predicted"/>
<dbReference type="HOGENOM" id="CLU_099315_0_0_0"/>
<dbReference type="GO" id="GO:0043565">
    <property type="term" value="F:sequence-specific DNA binding"/>
    <property type="evidence" value="ECO:0007669"/>
    <property type="project" value="InterPro"/>
</dbReference>
<dbReference type="PATRIC" id="fig|1303518.3.peg.2670"/>
<dbReference type="AlphaFoldDB" id="S0EXX2"/>
<dbReference type="KEGG" id="ccz:CCALI_02570"/>
<reference evidence="2" key="1">
    <citation type="submission" date="2013-03" db="EMBL/GenBank/DDBJ databases">
        <title>Genome sequence of Chthonomonas calidirosea, the first sequenced genome from the Armatimonadetes phylum (formally candidate division OP10).</title>
        <authorList>
            <person name="Lee K.C.Y."/>
            <person name="Morgan X.C."/>
            <person name="Dunfield P.F."/>
            <person name="Tamas I."/>
            <person name="Houghton K.M."/>
            <person name="Vyssotski M."/>
            <person name="Ryan J.L.J."/>
            <person name="Lagutin K."/>
            <person name="McDonald I.R."/>
            <person name="Stott M.B."/>
        </authorList>
    </citation>
    <scope>NUCLEOTIDE SEQUENCE [LARGE SCALE GENOMIC DNA]</scope>
    <source>
        <strain evidence="2">DSM 23976 / ICMP 18418 / T49</strain>
    </source>
</reference>
<sequence>MDYSALLETVGQRLRADFEAKNQAREETLRLCREIIQYTSRATRAVHRKEFDVTKQLIQEAREKLFAAHALLKPYPDLFYSGYIHDAQKEYVEAEAMLAIVMEAPLPTPEELGVESAAYLHGLAEAASESRRYLLDSLRRDQLDIASRVLDSMEAIYDLLITFDFPDALTEGLRRAVDNLRAVLERSRADLTLTFIQNRLRSSLEQSLQNGLGTQSTET</sequence>
<keyword evidence="2" id="KW-1185">Reference proteome</keyword>